<evidence type="ECO:0000313" key="2">
    <source>
        <dbReference type="EMBL" id="PKG26722.1"/>
    </source>
</evidence>
<reference evidence="2 3" key="1">
    <citation type="journal article" date="2010" name="Int. J. Syst. Evol. Microbiol.">
        <title>Bacillus horneckiae sp. nov., isolated from a spacecraft-assembly clean room.</title>
        <authorList>
            <person name="Vaishampayan P."/>
            <person name="Probst A."/>
            <person name="Krishnamurthi S."/>
            <person name="Ghosh S."/>
            <person name="Osman S."/>
            <person name="McDowall A."/>
            <person name="Ruckmani A."/>
            <person name="Mayilraj S."/>
            <person name="Venkateswaran K."/>
        </authorList>
    </citation>
    <scope>NUCLEOTIDE SEQUENCE [LARGE SCALE GENOMIC DNA]</scope>
    <source>
        <strain evidence="3">1PO1SC</strain>
    </source>
</reference>
<dbReference type="EMBL" id="PISD01000059">
    <property type="protein sequence ID" value="PKG26722.1"/>
    <property type="molecule type" value="Genomic_DNA"/>
</dbReference>
<proteinExistence type="predicted"/>
<name>A0A2N0ZB28_9BACI</name>
<evidence type="ECO:0000256" key="1">
    <source>
        <dbReference type="SAM" id="Phobius"/>
    </source>
</evidence>
<dbReference type="Proteomes" id="UP000233343">
    <property type="component" value="Unassembled WGS sequence"/>
</dbReference>
<keyword evidence="1" id="KW-0472">Membrane</keyword>
<accession>A0A2N0ZB28</accession>
<feature type="transmembrane region" description="Helical" evidence="1">
    <location>
        <begin position="98"/>
        <end position="116"/>
    </location>
</feature>
<gene>
    <name evidence="2" type="ORF">CWS20_22335</name>
</gene>
<keyword evidence="1" id="KW-1133">Transmembrane helix</keyword>
<comment type="caution">
    <text evidence="2">The sequence shown here is derived from an EMBL/GenBank/DDBJ whole genome shotgun (WGS) entry which is preliminary data.</text>
</comment>
<dbReference type="AlphaFoldDB" id="A0A2N0ZB28"/>
<organism evidence="2 3">
    <name type="scientific">Cytobacillus horneckiae</name>
    <dbReference type="NCBI Taxonomy" id="549687"/>
    <lineage>
        <taxon>Bacteria</taxon>
        <taxon>Bacillati</taxon>
        <taxon>Bacillota</taxon>
        <taxon>Bacilli</taxon>
        <taxon>Bacillales</taxon>
        <taxon>Bacillaceae</taxon>
        <taxon>Cytobacillus</taxon>
    </lineage>
</organism>
<keyword evidence="3" id="KW-1185">Reference proteome</keyword>
<feature type="transmembrane region" description="Helical" evidence="1">
    <location>
        <begin position="74"/>
        <end position="92"/>
    </location>
</feature>
<protein>
    <submittedName>
        <fullName evidence="2">Uncharacterized protein</fullName>
    </submittedName>
</protein>
<sequence length="124" mass="14633">MKHFLIRNFIIYFIVSIITSITVGITFTEYPSSKSSMIVFTSLYVFPFIFILGLIPNLIYELLSKKTFPKFNRIIIKSIIYVSSLITFYFIIGKSFYILSFAILAASLYFLLDEWLRKWNKKTH</sequence>
<feature type="transmembrane region" description="Helical" evidence="1">
    <location>
        <begin position="39"/>
        <end position="62"/>
    </location>
</feature>
<evidence type="ECO:0000313" key="3">
    <source>
        <dbReference type="Proteomes" id="UP000233343"/>
    </source>
</evidence>
<feature type="transmembrane region" description="Helical" evidence="1">
    <location>
        <begin position="9"/>
        <end position="27"/>
    </location>
</feature>
<keyword evidence="1" id="KW-0812">Transmembrane</keyword>